<dbReference type="PANTHER" id="PTHR37940">
    <property type="entry name" value="LYSINE--TRNA LIGASE"/>
    <property type="match status" value="1"/>
</dbReference>
<feature type="binding site" evidence="10">
    <location>
        <position position="296"/>
    </location>
    <ligand>
        <name>ATP</name>
        <dbReference type="ChEBI" id="CHEBI:30616"/>
    </ligand>
</feature>
<dbReference type="Gene3D" id="1.10.10.350">
    <property type="match status" value="1"/>
</dbReference>
<dbReference type="SUPFAM" id="SSF52374">
    <property type="entry name" value="Nucleotidylyl transferase"/>
    <property type="match status" value="1"/>
</dbReference>
<comment type="similarity">
    <text evidence="2 10">Belongs to the class-I aminoacyl-tRNA synthetase family.</text>
</comment>
<evidence type="ECO:0000256" key="3">
    <source>
        <dbReference type="ARBA" id="ARBA00022490"/>
    </source>
</evidence>
<dbReference type="Proteomes" id="UP001165342">
    <property type="component" value="Unassembled WGS sequence"/>
</dbReference>
<evidence type="ECO:0000256" key="7">
    <source>
        <dbReference type="ARBA" id="ARBA00022917"/>
    </source>
</evidence>
<dbReference type="Gene3D" id="3.40.50.620">
    <property type="entry name" value="HUPs"/>
    <property type="match status" value="2"/>
</dbReference>
<dbReference type="GO" id="GO:0004824">
    <property type="term" value="F:lysine-tRNA ligase activity"/>
    <property type="evidence" value="ECO:0007669"/>
    <property type="project" value="UniProtKB-EC"/>
</dbReference>
<dbReference type="InterPro" id="IPR008925">
    <property type="entry name" value="aa_tRNA-synth_I_cd-bd_sf"/>
</dbReference>
<comment type="caution">
    <text evidence="11">The sequence shown here is derived from an EMBL/GenBank/DDBJ whole genome shotgun (WGS) entry which is preliminary data.</text>
</comment>
<dbReference type="NCBIfam" id="TIGR00467">
    <property type="entry name" value="lysS_arch"/>
    <property type="match status" value="1"/>
</dbReference>
<dbReference type="NCBIfam" id="NF001968">
    <property type="entry name" value="PRK00750.1-2"/>
    <property type="match status" value="1"/>
</dbReference>
<feature type="short sequence motif" description="'HIGH' region" evidence="10">
    <location>
        <begin position="47"/>
        <end position="55"/>
    </location>
</feature>
<evidence type="ECO:0000256" key="1">
    <source>
        <dbReference type="ARBA" id="ARBA00004496"/>
    </source>
</evidence>
<dbReference type="InterPro" id="IPR014729">
    <property type="entry name" value="Rossmann-like_a/b/a_fold"/>
</dbReference>
<reference evidence="11" key="1">
    <citation type="submission" date="2022-05" db="EMBL/GenBank/DDBJ databases">
        <authorList>
            <person name="Jo J.-H."/>
            <person name="Im W.-T."/>
        </authorList>
    </citation>
    <scope>NUCLEOTIDE SEQUENCE</scope>
    <source>
        <strain evidence="11">SE220</strain>
    </source>
</reference>
<comment type="catalytic activity">
    <reaction evidence="9 10">
        <text>tRNA(Lys) + L-lysine + ATP = L-lysyl-tRNA(Lys) + AMP + diphosphate</text>
        <dbReference type="Rhea" id="RHEA:20792"/>
        <dbReference type="Rhea" id="RHEA-COMP:9696"/>
        <dbReference type="Rhea" id="RHEA-COMP:9697"/>
        <dbReference type="ChEBI" id="CHEBI:30616"/>
        <dbReference type="ChEBI" id="CHEBI:32551"/>
        <dbReference type="ChEBI" id="CHEBI:33019"/>
        <dbReference type="ChEBI" id="CHEBI:78442"/>
        <dbReference type="ChEBI" id="CHEBI:78529"/>
        <dbReference type="ChEBI" id="CHEBI:456215"/>
        <dbReference type="EC" id="6.1.1.6"/>
    </reaction>
</comment>
<keyword evidence="4 10" id="KW-0436">Ligase</keyword>
<keyword evidence="5 10" id="KW-0547">Nucleotide-binding</keyword>
<dbReference type="RefSeq" id="WP_249830641.1">
    <property type="nucleotide sequence ID" value="NZ_JAMGBE010000001.1"/>
</dbReference>
<keyword evidence="8 10" id="KW-0030">Aminoacyl-tRNA synthetase</keyword>
<keyword evidence="7 10" id="KW-0648">Protein biosynthesis</keyword>
<evidence type="ECO:0000256" key="9">
    <source>
        <dbReference type="ARBA" id="ARBA00048573"/>
    </source>
</evidence>
<dbReference type="EMBL" id="JAMGBE010000001">
    <property type="protein sequence ID" value="MCL6729159.1"/>
    <property type="molecule type" value="Genomic_DNA"/>
</dbReference>
<evidence type="ECO:0000256" key="2">
    <source>
        <dbReference type="ARBA" id="ARBA00005594"/>
    </source>
</evidence>
<name>A0ABT0RZX9_9SPHN</name>
<accession>A0ABT0RZX9</accession>
<dbReference type="InterPro" id="IPR020751">
    <property type="entry name" value="aa-tRNA-synth_I_codon-bd_sub2"/>
</dbReference>
<dbReference type="EC" id="6.1.1.6" evidence="10"/>
<evidence type="ECO:0000256" key="5">
    <source>
        <dbReference type="ARBA" id="ARBA00022741"/>
    </source>
</evidence>
<dbReference type="HAMAP" id="MF_00177">
    <property type="entry name" value="Lys_tRNA_synth_class1"/>
    <property type="match status" value="1"/>
</dbReference>
<protein>
    <recommendedName>
        <fullName evidence="10">Lysine--tRNA ligase</fullName>
        <ecNumber evidence="10">6.1.1.6</ecNumber>
    </recommendedName>
    <alternativeName>
        <fullName evidence="10">Lysyl-tRNA synthetase</fullName>
        <shortName evidence="10">LysRS</shortName>
    </alternativeName>
</protein>
<feature type="short sequence motif" description="'KMSKS' region" evidence="10">
    <location>
        <begin position="293"/>
        <end position="297"/>
    </location>
</feature>
<sequence length="528" mass="59056">MTEVPDIRSAALASKAWPYEEARKLLKRWPDGKPKGEPVIFETGYGPSGLPHIGTWNEVARTTFVRQAYEELTGGAPTRLIAFSDDMDGLRKVPDNVPNQALLTENLGKPLTQIPDPFGTHESFAHHNNAMLRSFLDRFGFDYEFVSATDCYTSGRFDDVLRQVLRSWDAIMDVMLPTLGEDRRKTYSPVLPISPSSGRVLQVPVEVVDADAGTIAFEDEEGRVEQSAFGGQAKLQWKVDWAARWVALGVDYEMAGKDLIDSVTQSGKIARILGGRAPEGFNYEMFLDEKGEKISKSKGNGLSLEEWLRYGSEPSLAFYIYREPKRAKSLHLGVIPRAVDEYWQFRGNYPGQPVEQRLGNPAHHIHGGKVPTETLPLTYGLLLNLVSLPGIHDKETAWRFVQRYSPDSSPQTDPELDELIGLAVNYARDFVAPTLKRRPPTEMEAQALRDLDNELAKLPAESSAEEIQTQVFEVGKRHPFESLRGWFQALYETLLGSSQGPRMGSFIALYGIENSRRLIAEALEAVEA</sequence>
<keyword evidence="6 10" id="KW-0067">ATP-binding</keyword>
<evidence type="ECO:0000256" key="8">
    <source>
        <dbReference type="ARBA" id="ARBA00023146"/>
    </source>
</evidence>
<evidence type="ECO:0000256" key="6">
    <source>
        <dbReference type="ARBA" id="ARBA00022840"/>
    </source>
</evidence>
<evidence type="ECO:0000256" key="10">
    <source>
        <dbReference type="HAMAP-Rule" id="MF_00177"/>
    </source>
</evidence>
<dbReference type="InterPro" id="IPR002904">
    <property type="entry name" value="Lys-tRNA-ligase"/>
</dbReference>
<dbReference type="SUPFAM" id="SSF48163">
    <property type="entry name" value="An anticodon-binding domain of class I aminoacyl-tRNA synthetases"/>
    <property type="match status" value="1"/>
</dbReference>
<organism evidence="11 12">
    <name type="scientific">Sphingomonas hankyongi</name>
    <dbReference type="NCBI Taxonomy" id="2908209"/>
    <lineage>
        <taxon>Bacteria</taxon>
        <taxon>Pseudomonadati</taxon>
        <taxon>Pseudomonadota</taxon>
        <taxon>Alphaproteobacteria</taxon>
        <taxon>Sphingomonadales</taxon>
        <taxon>Sphingomonadaceae</taxon>
        <taxon>Sphingomonas</taxon>
    </lineage>
</organism>
<gene>
    <name evidence="10" type="primary">lysS</name>
    <name evidence="11" type="ORF">LZ538_03700</name>
</gene>
<evidence type="ECO:0000256" key="4">
    <source>
        <dbReference type="ARBA" id="ARBA00022598"/>
    </source>
</evidence>
<comment type="subcellular location">
    <subcellularLocation>
        <location evidence="1 10">Cytoplasm</location>
    </subcellularLocation>
</comment>
<keyword evidence="12" id="KW-1185">Reference proteome</keyword>
<evidence type="ECO:0000313" key="12">
    <source>
        <dbReference type="Proteomes" id="UP001165342"/>
    </source>
</evidence>
<keyword evidence="3 10" id="KW-0963">Cytoplasm</keyword>
<evidence type="ECO:0000313" key="11">
    <source>
        <dbReference type="EMBL" id="MCL6729159.1"/>
    </source>
</evidence>
<dbReference type="PANTHER" id="PTHR37940:SF1">
    <property type="entry name" value="LYSINE--TRNA LIGASE"/>
    <property type="match status" value="1"/>
</dbReference>
<proteinExistence type="inferred from homology"/>
<dbReference type="Pfam" id="PF01921">
    <property type="entry name" value="tRNA-synt_1f"/>
    <property type="match status" value="1"/>
</dbReference>